<dbReference type="Gene3D" id="3.40.50.300">
    <property type="entry name" value="P-loop containing nucleotide triphosphate hydrolases"/>
    <property type="match status" value="1"/>
</dbReference>
<dbReference type="InterPro" id="IPR050747">
    <property type="entry name" value="Mitochondrial_chaperone_BCS1"/>
</dbReference>
<dbReference type="InterPro" id="IPR057495">
    <property type="entry name" value="AAA_lid_BCS1"/>
</dbReference>
<gene>
    <name evidence="15" type="ORF">K470DRAFT_258046</name>
</gene>
<keyword evidence="6 15" id="KW-0378">Hydrolase</keyword>
<dbReference type="SMART" id="SM01024">
    <property type="entry name" value="BCS1_N"/>
    <property type="match status" value="1"/>
</dbReference>
<reference evidence="15" key="1">
    <citation type="journal article" date="2020" name="Stud. Mycol.">
        <title>101 Dothideomycetes genomes: a test case for predicting lifestyles and emergence of pathogens.</title>
        <authorList>
            <person name="Haridas S."/>
            <person name="Albert R."/>
            <person name="Binder M."/>
            <person name="Bloem J."/>
            <person name="Labutti K."/>
            <person name="Salamov A."/>
            <person name="Andreopoulos B."/>
            <person name="Baker S."/>
            <person name="Barry K."/>
            <person name="Bills G."/>
            <person name="Bluhm B."/>
            <person name="Cannon C."/>
            <person name="Castanera R."/>
            <person name="Culley D."/>
            <person name="Daum C."/>
            <person name="Ezra D."/>
            <person name="Gonzalez J."/>
            <person name="Henrissat B."/>
            <person name="Kuo A."/>
            <person name="Liang C."/>
            <person name="Lipzen A."/>
            <person name="Lutzoni F."/>
            <person name="Magnuson J."/>
            <person name="Mondo S."/>
            <person name="Nolan M."/>
            <person name="Ohm R."/>
            <person name="Pangilinan J."/>
            <person name="Park H.-J."/>
            <person name="Ramirez L."/>
            <person name="Alfaro M."/>
            <person name="Sun H."/>
            <person name="Tritt A."/>
            <person name="Yoshinaga Y."/>
            <person name="Zwiers L.-H."/>
            <person name="Turgeon B."/>
            <person name="Goodwin S."/>
            <person name="Spatafora J."/>
            <person name="Crous P."/>
            <person name="Grigoriev I."/>
        </authorList>
    </citation>
    <scope>NUCLEOTIDE SEQUENCE</scope>
    <source>
        <strain evidence="15">CBS 480.64</strain>
    </source>
</reference>
<evidence type="ECO:0000256" key="4">
    <source>
        <dbReference type="ARBA" id="ARBA00022741"/>
    </source>
</evidence>
<feature type="domain" description="AAA+ ATPase" evidence="13">
    <location>
        <begin position="269"/>
        <end position="401"/>
    </location>
</feature>
<dbReference type="Pfam" id="PF00004">
    <property type="entry name" value="AAA"/>
    <property type="match status" value="1"/>
</dbReference>
<sequence length="469" mass="52169">MNQLFTQREGHGPTNGTTTSIAEGVSQAVHNNPTLYEQLLSNPLFTGGFGLACIGAVVRYGSVGVRSAASLLRERILVNMEVQRNDASFPWFLEWITQHHATRQQNGAGGWMERLAPRLHHLQAHTRMDAMGDPSGKKKVVFSLLPGLGRSFLYFRGAWIAVTRERVGRAFDSNGVPFESIRFTTLYRHRFVLDDMFREAHLRASRVVEGKMVVYTSTSAMGWAVDGPPMPRKPFDSVVLARNKAEFILNDVKGFLSERQLYLNRGIRYTRGYLLHGPPGTGKTSYVEALAGALEYNIAMLSLSQRGLTDDRLKLLLRNLPADTIVLLEDADAAFNNRRQADGDGYAGANVTFSGLLNALDGVGVGEGRIVFMTTNFIDRLDPGLVRPGRVDKVIELGNVDTDQAARLWERYYGEKDVDGKMKDEFVQRLADLDLLGSVSPAQIQGLYLDNKYNPRGAIEMVETLKKSR</sequence>
<organism evidence="15 16">
    <name type="scientific">Piedraia hortae CBS 480.64</name>
    <dbReference type="NCBI Taxonomy" id="1314780"/>
    <lineage>
        <taxon>Eukaryota</taxon>
        <taxon>Fungi</taxon>
        <taxon>Dikarya</taxon>
        <taxon>Ascomycota</taxon>
        <taxon>Pezizomycotina</taxon>
        <taxon>Dothideomycetes</taxon>
        <taxon>Dothideomycetidae</taxon>
        <taxon>Capnodiales</taxon>
        <taxon>Piedraiaceae</taxon>
        <taxon>Piedraia</taxon>
    </lineage>
</organism>
<keyword evidence="9" id="KW-0496">Mitochondrion</keyword>
<dbReference type="GO" id="GO:0016887">
    <property type="term" value="F:ATP hydrolysis activity"/>
    <property type="evidence" value="ECO:0007669"/>
    <property type="project" value="InterPro"/>
</dbReference>
<dbReference type="EMBL" id="MU005983">
    <property type="protein sequence ID" value="KAF2860290.1"/>
    <property type="molecule type" value="Genomic_DNA"/>
</dbReference>
<dbReference type="OrthoDB" id="10251412at2759"/>
<evidence type="ECO:0000313" key="16">
    <source>
        <dbReference type="Proteomes" id="UP000799421"/>
    </source>
</evidence>
<evidence type="ECO:0000256" key="11">
    <source>
        <dbReference type="ARBA" id="ARBA00048778"/>
    </source>
</evidence>
<evidence type="ECO:0000256" key="10">
    <source>
        <dbReference type="ARBA" id="ARBA00023136"/>
    </source>
</evidence>
<evidence type="ECO:0000259" key="13">
    <source>
        <dbReference type="SMART" id="SM00382"/>
    </source>
</evidence>
<dbReference type="GO" id="GO:0005524">
    <property type="term" value="F:ATP binding"/>
    <property type="evidence" value="ECO:0007669"/>
    <property type="project" value="UniProtKB-KW"/>
</dbReference>
<dbReference type="SUPFAM" id="SSF52540">
    <property type="entry name" value="P-loop containing nucleoside triphosphate hydrolases"/>
    <property type="match status" value="1"/>
</dbReference>
<dbReference type="InterPro" id="IPR027417">
    <property type="entry name" value="P-loop_NTPase"/>
</dbReference>
<dbReference type="CDD" id="cd19510">
    <property type="entry name" value="RecA-like_BCS1"/>
    <property type="match status" value="1"/>
</dbReference>
<evidence type="ECO:0000313" key="15">
    <source>
        <dbReference type="EMBL" id="KAF2860290.1"/>
    </source>
</evidence>
<protein>
    <submittedName>
        <fullName evidence="15">P-loop containing nucleoside triphosphate hydrolase protein</fullName>
    </submittedName>
</protein>
<dbReference type="Pfam" id="PF08740">
    <property type="entry name" value="BCS1_N"/>
    <property type="match status" value="1"/>
</dbReference>
<keyword evidence="3" id="KW-0812">Transmembrane</keyword>
<accession>A0A6A7BYJ4</accession>
<dbReference type="InterPro" id="IPR014851">
    <property type="entry name" value="BCS1_N"/>
</dbReference>
<dbReference type="InterPro" id="IPR003959">
    <property type="entry name" value="ATPase_AAA_core"/>
</dbReference>
<keyword evidence="10" id="KW-0472">Membrane</keyword>
<feature type="region of interest" description="Disordered" evidence="12">
    <location>
        <begin position="1"/>
        <end position="20"/>
    </location>
</feature>
<evidence type="ECO:0000256" key="8">
    <source>
        <dbReference type="ARBA" id="ARBA00022989"/>
    </source>
</evidence>
<dbReference type="Proteomes" id="UP000799421">
    <property type="component" value="Unassembled WGS sequence"/>
</dbReference>
<comment type="subcellular location">
    <subcellularLocation>
        <location evidence="1">Mitochondrion inner membrane</location>
        <topology evidence="1">Single-pass membrane protein</topology>
    </subcellularLocation>
</comment>
<evidence type="ECO:0000256" key="12">
    <source>
        <dbReference type="SAM" id="MobiDB-lite"/>
    </source>
</evidence>
<proteinExistence type="inferred from homology"/>
<feature type="domain" description="BCS1 N-terminal" evidence="14">
    <location>
        <begin position="49"/>
        <end position="238"/>
    </location>
</feature>
<evidence type="ECO:0000256" key="6">
    <source>
        <dbReference type="ARBA" id="ARBA00022801"/>
    </source>
</evidence>
<dbReference type="GO" id="GO:0005743">
    <property type="term" value="C:mitochondrial inner membrane"/>
    <property type="evidence" value="ECO:0007669"/>
    <property type="project" value="UniProtKB-SubCell"/>
</dbReference>
<evidence type="ECO:0000256" key="3">
    <source>
        <dbReference type="ARBA" id="ARBA00022692"/>
    </source>
</evidence>
<dbReference type="Pfam" id="PF25426">
    <property type="entry name" value="AAA_lid_BCS1"/>
    <property type="match status" value="1"/>
</dbReference>
<evidence type="ECO:0000256" key="2">
    <source>
        <dbReference type="ARBA" id="ARBA00007448"/>
    </source>
</evidence>
<name>A0A6A7BYJ4_9PEZI</name>
<comment type="similarity">
    <text evidence="2">Belongs to the AAA ATPase family. BCS1 subfamily.</text>
</comment>
<keyword evidence="16" id="KW-1185">Reference proteome</keyword>
<dbReference type="SMART" id="SM00382">
    <property type="entry name" value="AAA"/>
    <property type="match status" value="1"/>
</dbReference>
<keyword evidence="5" id="KW-0999">Mitochondrion inner membrane</keyword>
<comment type="catalytic activity">
    <reaction evidence="11">
        <text>ATP + H2O = ADP + phosphate + H(+)</text>
        <dbReference type="Rhea" id="RHEA:13065"/>
        <dbReference type="ChEBI" id="CHEBI:15377"/>
        <dbReference type="ChEBI" id="CHEBI:15378"/>
        <dbReference type="ChEBI" id="CHEBI:30616"/>
        <dbReference type="ChEBI" id="CHEBI:43474"/>
        <dbReference type="ChEBI" id="CHEBI:456216"/>
    </reaction>
    <physiologicalReaction direction="left-to-right" evidence="11">
        <dbReference type="Rhea" id="RHEA:13066"/>
    </physiologicalReaction>
</comment>
<keyword evidence="8" id="KW-1133">Transmembrane helix</keyword>
<keyword evidence="7" id="KW-0067">ATP-binding</keyword>
<evidence type="ECO:0000256" key="9">
    <source>
        <dbReference type="ARBA" id="ARBA00023128"/>
    </source>
</evidence>
<evidence type="ECO:0000259" key="14">
    <source>
        <dbReference type="SMART" id="SM01024"/>
    </source>
</evidence>
<dbReference type="InterPro" id="IPR003593">
    <property type="entry name" value="AAA+_ATPase"/>
</dbReference>
<dbReference type="AlphaFoldDB" id="A0A6A7BYJ4"/>
<dbReference type="PANTHER" id="PTHR23070">
    <property type="entry name" value="BCS1 AAA-TYPE ATPASE"/>
    <property type="match status" value="1"/>
</dbReference>
<evidence type="ECO:0000256" key="7">
    <source>
        <dbReference type="ARBA" id="ARBA00022840"/>
    </source>
</evidence>
<keyword evidence="4" id="KW-0547">Nucleotide-binding</keyword>
<evidence type="ECO:0000256" key="5">
    <source>
        <dbReference type="ARBA" id="ARBA00022792"/>
    </source>
</evidence>
<evidence type="ECO:0000256" key="1">
    <source>
        <dbReference type="ARBA" id="ARBA00004434"/>
    </source>
</evidence>